<keyword evidence="1" id="KW-0472">Membrane</keyword>
<sequence>MSNKGPSPFVLHSETSGRFAADEVHGAPLNVLDPNVLEFGPRGAQLGPRYKASESGYAAPQSSYATAQAWAAQPAQQPFSDPMLDELQEELSENFSEDAFETAWTDAEDAFPQGDLHYHPHLDQPLEPLSNRLDRIGTPSGLELIHSEMLDRYAEAEAEQTEEAETDWYASRIAGARSWASMEKSLDHLITDYEKRHHQANLYVAGGIGGAVVLTLIALSAFLSLSS</sequence>
<feature type="transmembrane region" description="Helical" evidence="1">
    <location>
        <begin position="202"/>
        <end position="225"/>
    </location>
</feature>
<dbReference type="RefSeq" id="WP_379087759.1">
    <property type="nucleotide sequence ID" value="NZ_JBHTJO010000001.1"/>
</dbReference>
<dbReference type="EMBL" id="JBHTJO010000001">
    <property type="protein sequence ID" value="MFD0986855.1"/>
    <property type="molecule type" value="Genomic_DNA"/>
</dbReference>
<keyword evidence="1" id="KW-1133">Transmembrane helix</keyword>
<dbReference type="Proteomes" id="UP001597102">
    <property type="component" value="Unassembled WGS sequence"/>
</dbReference>
<name>A0ABW3JAF2_9HYPH</name>
<evidence type="ECO:0000256" key="1">
    <source>
        <dbReference type="SAM" id="Phobius"/>
    </source>
</evidence>
<evidence type="ECO:0000313" key="2">
    <source>
        <dbReference type="EMBL" id="MFD0986855.1"/>
    </source>
</evidence>
<keyword evidence="3" id="KW-1185">Reference proteome</keyword>
<organism evidence="2 3">
    <name type="scientific">Methyloligella solikamskensis</name>
    <dbReference type="NCBI Taxonomy" id="1177756"/>
    <lineage>
        <taxon>Bacteria</taxon>
        <taxon>Pseudomonadati</taxon>
        <taxon>Pseudomonadota</taxon>
        <taxon>Alphaproteobacteria</taxon>
        <taxon>Hyphomicrobiales</taxon>
        <taxon>Hyphomicrobiaceae</taxon>
        <taxon>Methyloligella</taxon>
    </lineage>
</organism>
<protein>
    <submittedName>
        <fullName evidence="2">Uncharacterized protein</fullName>
    </submittedName>
</protein>
<evidence type="ECO:0000313" key="3">
    <source>
        <dbReference type="Proteomes" id="UP001597102"/>
    </source>
</evidence>
<reference evidence="3" key="1">
    <citation type="journal article" date="2019" name="Int. J. Syst. Evol. Microbiol.">
        <title>The Global Catalogue of Microorganisms (GCM) 10K type strain sequencing project: providing services to taxonomists for standard genome sequencing and annotation.</title>
        <authorList>
            <consortium name="The Broad Institute Genomics Platform"/>
            <consortium name="The Broad Institute Genome Sequencing Center for Infectious Disease"/>
            <person name="Wu L."/>
            <person name="Ma J."/>
        </authorList>
    </citation>
    <scope>NUCLEOTIDE SEQUENCE [LARGE SCALE GENOMIC DNA]</scope>
    <source>
        <strain evidence="3">CCUG 61697</strain>
    </source>
</reference>
<gene>
    <name evidence="2" type="ORF">ACFQ2F_07055</name>
</gene>
<comment type="caution">
    <text evidence="2">The sequence shown here is derived from an EMBL/GenBank/DDBJ whole genome shotgun (WGS) entry which is preliminary data.</text>
</comment>
<accession>A0ABW3JAF2</accession>
<keyword evidence="1" id="KW-0812">Transmembrane</keyword>
<proteinExistence type="predicted"/>